<evidence type="ECO:0000313" key="3">
    <source>
        <dbReference type="EMBL" id="AST90489.1"/>
    </source>
</evidence>
<dbReference type="PANTHER" id="PTHR35792:SF3">
    <property type="entry name" value="IG HYPOTHETICAL 17707"/>
    <property type="match status" value="1"/>
</dbReference>
<name>A0A223KLU9_9BACI</name>
<feature type="transmembrane region" description="Helical" evidence="2">
    <location>
        <begin position="6"/>
        <end position="25"/>
    </location>
</feature>
<evidence type="ECO:0000313" key="4">
    <source>
        <dbReference type="Proteomes" id="UP000215224"/>
    </source>
</evidence>
<proteinExistence type="predicted"/>
<dbReference type="PANTHER" id="PTHR35792">
    <property type="entry name" value="GENERAL STRESS PROTEIN"/>
    <property type="match status" value="1"/>
</dbReference>
<keyword evidence="2" id="KW-1133">Transmembrane helix</keyword>
<dbReference type="InterPro" id="IPR024623">
    <property type="entry name" value="YtxH"/>
</dbReference>
<dbReference type="InterPro" id="IPR052928">
    <property type="entry name" value="Desiccation-related_membrane"/>
</dbReference>
<feature type="coiled-coil region" evidence="1">
    <location>
        <begin position="87"/>
        <end position="117"/>
    </location>
</feature>
<keyword evidence="2" id="KW-0812">Transmembrane</keyword>
<keyword evidence="2" id="KW-0472">Membrane</keyword>
<evidence type="ECO:0000256" key="1">
    <source>
        <dbReference type="SAM" id="Coils"/>
    </source>
</evidence>
<dbReference type="KEGG" id="bcoh:BC6307_03960"/>
<dbReference type="Pfam" id="PF12732">
    <property type="entry name" value="YtxH"/>
    <property type="match status" value="1"/>
</dbReference>
<accession>A0A223KLU9</accession>
<dbReference type="EMBL" id="CP018866">
    <property type="protein sequence ID" value="AST90489.1"/>
    <property type="molecule type" value="Genomic_DNA"/>
</dbReference>
<evidence type="ECO:0008006" key="5">
    <source>
        <dbReference type="Google" id="ProtNLM"/>
    </source>
</evidence>
<protein>
    <recommendedName>
        <fullName evidence="5">YtxH domain-containing protein</fullName>
    </recommendedName>
</protein>
<gene>
    <name evidence="3" type="ORF">BC6307_03960</name>
</gene>
<dbReference type="Proteomes" id="UP000215224">
    <property type="component" value="Chromosome"/>
</dbReference>
<sequence>MNGKSFMYGIIVGGVIGSITTLLTTPSSGKKIRDNLTVAQQNAKESYQDIAGEGKVLANDFKKAITESSNVITSVATDLKKSVQHWQNDAAHHRKNIEDKMENIQKELEELEKTVKQNNL</sequence>
<dbReference type="AlphaFoldDB" id="A0A223KLU9"/>
<organism evidence="3 4">
    <name type="scientific">Sutcliffiella cohnii</name>
    <dbReference type="NCBI Taxonomy" id="33932"/>
    <lineage>
        <taxon>Bacteria</taxon>
        <taxon>Bacillati</taxon>
        <taxon>Bacillota</taxon>
        <taxon>Bacilli</taxon>
        <taxon>Bacillales</taxon>
        <taxon>Bacillaceae</taxon>
        <taxon>Sutcliffiella</taxon>
    </lineage>
</organism>
<keyword evidence="4" id="KW-1185">Reference proteome</keyword>
<dbReference type="STRING" id="1314751.GCA_001591425_04833"/>
<reference evidence="3 4" key="1">
    <citation type="submission" date="2016-12" db="EMBL/GenBank/DDBJ databases">
        <title>The whole genome sequencing and assembly of Bacillus cohnii DSM 6307T strain.</title>
        <authorList>
            <person name="Lee Y.-J."/>
            <person name="Yi H."/>
            <person name="Bahn Y.-S."/>
            <person name="Kim J.F."/>
            <person name="Lee D.-W."/>
        </authorList>
    </citation>
    <scope>NUCLEOTIDE SEQUENCE [LARGE SCALE GENOMIC DNA]</scope>
    <source>
        <strain evidence="3 4">DSM 6307</strain>
    </source>
</reference>
<keyword evidence="1" id="KW-0175">Coiled coil</keyword>
<evidence type="ECO:0000256" key="2">
    <source>
        <dbReference type="SAM" id="Phobius"/>
    </source>
</evidence>